<protein>
    <recommendedName>
        <fullName evidence="1">non-specific serine/threonine protein kinase</fullName>
        <ecNumber evidence="1">2.7.11.1</ecNumber>
    </recommendedName>
</protein>
<keyword evidence="4" id="KW-0547">Nucleotide-binding</keyword>
<dbReference type="OrthoDB" id="9762169at2"/>
<evidence type="ECO:0000259" key="8">
    <source>
        <dbReference type="PROSITE" id="PS50011"/>
    </source>
</evidence>
<sequence length="492" mass="52838">MNESLQQHLECLARDECYRVDAVLKEGRLERTERVFFVGANGAEQGPFVRKVFEAESGLGSAYGRVLAAQRQGQRFLHLPRIIDCYSLGEQDAVVMEFVPGRTLADELYETGPSLDAAKRLFPGICDAIAELHGRFDPPIIHRDIKPSNFMVKGDTVLVIDLGIARTFDEDAVCDTSHFGTRAYAPPEQFGYGQTDVRSDVYALGMLLFYLLCEETPVPSTVQGRLRAHGVPQSVRDVVAQATAFDPADRFGSVGAMRAAFMYAVGCPVDFRKGSLAADTGCARGAGDIWHGDSASEASCAQDPGFQPGLRMDGALRPGSVGHAADSDLAGVTPGAAEPALSSAVPGASTLRDAKKRGRSEAFAHGAKAAFRWLWEFWSGIAHRLPLGVGVAWDILLAAWGAVMAFACVASGMNPQGDMARLPAVACAVSYVCVWLVMDCPIPLLVDTRPIEKLFPLFERPSLKQRVVAAAGMAGVAFAVLTLIGILFVRES</sequence>
<dbReference type="GO" id="GO:0005524">
    <property type="term" value="F:ATP binding"/>
    <property type="evidence" value="ECO:0007669"/>
    <property type="project" value="UniProtKB-KW"/>
</dbReference>
<proteinExistence type="predicted"/>
<evidence type="ECO:0000256" key="5">
    <source>
        <dbReference type="ARBA" id="ARBA00022777"/>
    </source>
</evidence>
<keyword evidence="5" id="KW-0418">Kinase</keyword>
<dbReference type="InterPro" id="IPR000719">
    <property type="entry name" value="Prot_kinase_dom"/>
</dbReference>
<dbReference type="SMART" id="SM00220">
    <property type="entry name" value="S_TKc"/>
    <property type="match status" value="1"/>
</dbReference>
<dbReference type="AlphaFoldDB" id="A0A369LBF7"/>
<dbReference type="EMBL" id="PPTP01000005">
    <property type="protein sequence ID" value="RDB55318.1"/>
    <property type="molecule type" value="Genomic_DNA"/>
</dbReference>
<accession>A0A369LBF7</accession>
<feature type="domain" description="Protein kinase" evidence="8">
    <location>
        <begin position="18"/>
        <end position="262"/>
    </location>
</feature>
<feature type="transmembrane region" description="Helical" evidence="7">
    <location>
        <begin position="422"/>
        <end position="446"/>
    </location>
</feature>
<keyword evidence="2" id="KW-0723">Serine/threonine-protein kinase</keyword>
<evidence type="ECO:0000256" key="3">
    <source>
        <dbReference type="ARBA" id="ARBA00022679"/>
    </source>
</evidence>
<dbReference type="GO" id="GO:0004674">
    <property type="term" value="F:protein serine/threonine kinase activity"/>
    <property type="evidence" value="ECO:0007669"/>
    <property type="project" value="UniProtKB-KW"/>
</dbReference>
<feature type="transmembrane region" description="Helical" evidence="7">
    <location>
        <begin position="466"/>
        <end position="489"/>
    </location>
</feature>
<keyword evidence="3" id="KW-0808">Transferase</keyword>
<dbReference type="InterPro" id="IPR008271">
    <property type="entry name" value="Ser/Thr_kinase_AS"/>
</dbReference>
<evidence type="ECO:0000256" key="6">
    <source>
        <dbReference type="ARBA" id="ARBA00022840"/>
    </source>
</evidence>
<dbReference type="PROSITE" id="PS50011">
    <property type="entry name" value="PROTEIN_KINASE_DOM"/>
    <property type="match status" value="1"/>
</dbReference>
<dbReference type="SUPFAM" id="SSF56112">
    <property type="entry name" value="Protein kinase-like (PK-like)"/>
    <property type="match status" value="1"/>
</dbReference>
<dbReference type="CDD" id="cd14014">
    <property type="entry name" value="STKc_PknB_like"/>
    <property type="match status" value="1"/>
</dbReference>
<keyword evidence="7" id="KW-1133">Transmembrane helix</keyword>
<reference evidence="9 10" key="1">
    <citation type="journal article" date="2018" name="Elife">
        <title>Discovery and characterization of a prevalent human gut bacterial enzyme sufficient for the inactivation of a family of plant toxins.</title>
        <authorList>
            <person name="Koppel N."/>
            <person name="Bisanz J.E."/>
            <person name="Pandelia M.E."/>
            <person name="Turnbaugh P.J."/>
            <person name="Balskus E.P."/>
        </authorList>
    </citation>
    <scope>NUCLEOTIDE SEQUENCE [LARGE SCALE GENOMIC DNA]</scope>
    <source>
        <strain evidence="10">anaerobia AP69FAA</strain>
    </source>
</reference>
<keyword evidence="10" id="KW-1185">Reference proteome</keyword>
<dbReference type="Gene3D" id="1.10.510.10">
    <property type="entry name" value="Transferase(Phosphotransferase) domain 1"/>
    <property type="match status" value="1"/>
</dbReference>
<evidence type="ECO:0000313" key="10">
    <source>
        <dbReference type="Proteomes" id="UP000253792"/>
    </source>
</evidence>
<evidence type="ECO:0000256" key="1">
    <source>
        <dbReference type="ARBA" id="ARBA00012513"/>
    </source>
</evidence>
<comment type="caution">
    <text evidence="9">The sequence shown here is derived from an EMBL/GenBank/DDBJ whole genome shotgun (WGS) entry which is preliminary data.</text>
</comment>
<evidence type="ECO:0000256" key="2">
    <source>
        <dbReference type="ARBA" id="ARBA00022527"/>
    </source>
</evidence>
<dbReference type="EC" id="2.7.11.1" evidence="1"/>
<dbReference type="Proteomes" id="UP000253792">
    <property type="component" value="Unassembled WGS sequence"/>
</dbReference>
<keyword evidence="7" id="KW-0812">Transmembrane</keyword>
<feature type="transmembrane region" description="Helical" evidence="7">
    <location>
        <begin position="391"/>
        <end position="410"/>
    </location>
</feature>
<dbReference type="PANTHER" id="PTHR43289:SF6">
    <property type="entry name" value="SERINE_THREONINE-PROTEIN KINASE NEKL-3"/>
    <property type="match status" value="1"/>
</dbReference>
<dbReference type="PANTHER" id="PTHR43289">
    <property type="entry name" value="MITOGEN-ACTIVATED PROTEIN KINASE KINASE KINASE 20-RELATED"/>
    <property type="match status" value="1"/>
</dbReference>
<evidence type="ECO:0000256" key="7">
    <source>
        <dbReference type="SAM" id="Phobius"/>
    </source>
</evidence>
<organism evidence="9 10">
    <name type="scientific">Senegalimassilia anaerobia</name>
    <dbReference type="NCBI Taxonomy" id="1473216"/>
    <lineage>
        <taxon>Bacteria</taxon>
        <taxon>Bacillati</taxon>
        <taxon>Actinomycetota</taxon>
        <taxon>Coriobacteriia</taxon>
        <taxon>Coriobacteriales</taxon>
        <taxon>Coriobacteriaceae</taxon>
        <taxon>Senegalimassilia</taxon>
    </lineage>
</organism>
<dbReference type="PROSITE" id="PS00108">
    <property type="entry name" value="PROTEIN_KINASE_ST"/>
    <property type="match status" value="1"/>
</dbReference>
<dbReference type="Pfam" id="PF00069">
    <property type="entry name" value="Pkinase"/>
    <property type="match status" value="1"/>
</dbReference>
<dbReference type="InterPro" id="IPR011009">
    <property type="entry name" value="Kinase-like_dom_sf"/>
</dbReference>
<name>A0A369LBF7_9ACTN</name>
<evidence type="ECO:0000256" key="4">
    <source>
        <dbReference type="ARBA" id="ARBA00022741"/>
    </source>
</evidence>
<gene>
    <name evidence="9" type="ORF">C1880_06415</name>
</gene>
<keyword evidence="7" id="KW-0472">Membrane</keyword>
<keyword evidence="6" id="KW-0067">ATP-binding</keyword>
<evidence type="ECO:0000313" key="9">
    <source>
        <dbReference type="EMBL" id="RDB55318.1"/>
    </source>
</evidence>